<sequence>MAVAFEPRERERLTGELLRLGEKLFTTQGLRKTSLAELTEPLGIAKSSFYSFFPAKESLYLELMVRHAPALADRMRQALDQPTTRAALVELMRTTADLLEHDPLYRRLVTHPDELASVGRRLGADELDRVRPYVLDPLVEFVTRAQAAGDLVRADPFTVVGVLRTVGLVVTHQEEYGPTYRDVLALTIESLATGLTRPA</sequence>
<dbReference type="Proteomes" id="UP001595699">
    <property type="component" value="Unassembled WGS sequence"/>
</dbReference>
<dbReference type="Gene3D" id="1.10.10.60">
    <property type="entry name" value="Homeodomain-like"/>
    <property type="match status" value="1"/>
</dbReference>
<gene>
    <name evidence="6" type="ORF">ACFOUW_29920</name>
</gene>
<evidence type="ECO:0000259" key="5">
    <source>
        <dbReference type="PROSITE" id="PS50977"/>
    </source>
</evidence>
<keyword evidence="3" id="KW-0804">Transcription</keyword>
<protein>
    <submittedName>
        <fullName evidence="6">TetR/AcrR family transcriptional regulator</fullName>
    </submittedName>
</protein>
<keyword evidence="7" id="KW-1185">Reference proteome</keyword>
<dbReference type="PROSITE" id="PS50977">
    <property type="entry name" value="HTH_TETR_2"/>
    <property type="match status" value="1"/>
</dbReference>
<dbReference type="PANTHER" id="PTHR47506:SF1">
    <property type="entry name" value="HTH-TYPE TRANSCRIPTIONAL REGULATOR YJDC"/>
    <property type="match status" value="1"/>
</dbReference>
<name>A0ABV7YKH2_9ACTN</name>
<organism evidence="6 7">
    <name type="scientific">Tenggerimyces flavus</name>
    <dbReference type="NCBI Taxonomy" id="1708749"/>
    <lineage>
        <taxon>Bacteria</taxon>
        <taxon>Bacillati</taxon>
        <taxon>Actinomycetota</taxon>
        <taxon>Actinomycetes</taxon>
        <taxon>Propionibacteriales</taxon>
        <taxon>Nocardioidaceae</taxon>
        <taxon>Tenggerimyces</taxon>
    </lineage>
</organism>
<dbReference type="PANTHER" id="PTHR47506">
    <property type="entry name" value="TRANSCRIPTIONAL REGULATORY PROTEIN"/>
    <property type="match status" value="1"/>
</dbReference>
<dbReference type="InterPro" id="IPR009057">
    <property type="entry name" value="Homeodomain-like_sf"/>
</dbReference>
<dbReference type="EMBL" id="JBHRZH010000036">
    <property type="protein sequence ID" value="MFC3765087.1"/>
    <property type="molecule type" value="Genomic_DNA"/>
</dbReference>
<dbReference type="Gene3D" id="1.10.357.10">
    <property type="entry name" value="Tetracycline Repressor, domain 2"/>
    <property type="match status" value="1"/>
</dbReference>
<keyword evidence="1" id="KW-0805">Transcription regulation</keyword>
<feature type="domain" description="HTH tetR-type" evidence="5">
    <location>
        <begin position="11"/>
        <end position="71"/>
    </location>
</feature>
<evidence type="ECO:0000256" key="2">
    <source>
        <dbReference type="ARBA" id="ARBA00023125"/>
    </source>
</evidence>
<comment type="caution">
    <text evidence="6">The sequence shown here is derived from an EMBL/GenBank/DDBJ whole genome shotgun (WGS) entry which is preliminary data.</text>
</comment>
<dbReference type="Pfam" id="PF00440">
    <property type="entry name" value="TetR_N"/>
    <property type="match status" value="1"/>
</dbReference>
<keyword evidence="2 4" id="KW-0238">DNA-binding</keyword>
<reference evidence="7" key="1">
    <citation type="journal article" date="2019" name="Int. J. Syst. Evol. Microbiol.">
        <title>The Global Catalogue of Microorganisms (GCM) 10K type strain sequencing project: providing services to taxonomists for standard genome sequencing and annotation.</title>
        <authorList>
            <consortium name="The Broad Institute Genomics Platform"/>
            <consortium name="The Broad Institute Genome Sequencing Center for Infectious Disease"/>
            <person name="Wu L."/>
            <person name="Ma J."/>
        </authorList>
    </citation>
    <scope>NUCLEOTIDE SEQUENCE [LARGE SCALE GENOMIC DNA]</scope>
    <source>
        <strain evidence="7">CGMCC 4.7241</strain>
    </source>
</reference>
<evidence type="ECO:0000256" key="4">
    <source>
        <dbReference type="PROSITE-ProRule" id="PRU00335"/>
    </source>
</evidence>
<dbReference type="SUPFAM" id="SSF46689">
    <property type="entry name" value="Homeodomain-like"/>
    <property type="match status" value="1"/>
</dbReference>
<evidence type="ECO:0000256" key="1">
    <source>
        <dbReference type="ARBA" id="ARBA00023015"/>
    </source>
</evidence>
<dbReference type="RefSeq" id="WP_205119196.1">
    <property type="nucleotide sequence ID" value="NZ_JAFBCM010000001.1"/>
</dbReference>
<proteinExistence type="predicted"/>
<feature type="DNA-binding region" description="H-T-H motif" evidence="4">
    <location>
        <begin position="34"/>
        <end position="53"/>
    </location>
</feature>
<evidence type="ECO:0000313" key="6">
    <source>
        <dbReference type="EMBL" id="MFC3765087.1"/>
    </source>
</evidence>
<evidence type="ECO:0000313" key="7">
    <source>
        <dbReference type="Proteomes" id="UP001595699"/>
    </source>
</evidence>
<dbReference type="InterPro" id="IPR001647">
    <property type="entry name" value="HTH_TetR"/>
</dbReference>
<evidence type="ECO:0000256" key="3">
    <source>
        <dbReference type="ARBA" id="ARBA00023163"/>
    </source>
</evidence>
<accession>A0ABV7YKH2</accession>